<accession>A0A9W6PB67</accession>
<gene>
    <name evidence="10" type="primary">rbsA</name>
    <name evidence="10" type="ORF">Nans01_46880</name>
</gene>
<keyword evidence="4" id="KW-0677">Repeat</keyword>
<evidence type="ECO:0000313" key="11">
    <source>
        <dbReference type="Proteomes" id="UP001165092"/>
    </source>
</evidence>
<dbReference type="InterPro" id="IPR017871">
    <property type="entry name" value="ABC_transporter-like_CS"/>
</dbReference>
<evidence type="ECO:0000256" key="6">
    <source>
        <dbReference type="ARBA" id="ARBA00022840"/>
    </source>
</evidence>
<dbReference type="Proteomes" id="UP001165092">
    <property type="component" value="Unassembled WGS sequence"/>
</dbReference>
<dbReference type="PANTHER" id="PTHR43790">
    <property type="entry name" value="CARBOHYDRATE TRANSPORT ATP-BINDING PROTEIN MG119-RELATED"/>
    <property type="match status" value="1"/>
</dbReference>
<evidence type="ECO:0000259" key="9">
    <source>
        <dbReference type="PROSITE" id="PS50893"/>
    </source>
</evidence>
<feature type="domain" description="ABC transporter" evidence="9">
    <location>
        <begin position="250"/>
        <end position="494"/>
    </location>
</feature>
<keyword evidence="1" id="KW-0813">Transport</keyword>
<sequence length="510" mass="54307">MSLRMRDVVKSYGSFTVLKGVDLTVEPGEVHALLGPNGAGKSTLIKCVGGVVVPDSGTITLDGRPLADLSPARAFDAGIATIHQHLSLIDVLSVVDNLFLGQEMRGLGVIDRRGQLAQARELLERFGIAVSPKARVGDLPMGTKQLLEIAKAWHRTSVRVLILDEPTASLSQSESERLFTEVAKMKEMGARIIYTTHRLGEVFRIADRLTVIRDGAVAMSRPVAEVRPDEIVAAISGAVAPTKRATRAAATGPPVLELSGLRGPRFGPIDLDVRAGEIVGLYGVLGSGRSSLLETLAGRFRATGGTATVGGRAHRPRTPAAALRTGVALVPSDRLRQALLGSRSAADNLLLPSFTRLGTLGVRRASAERATFARIGERVDLQPLAPRRKGAEFSGGNQQKLILGRWLAQADRLGVLLLDEPTQGVDVGARRQIYDVCRELADRGLAVVFASSDAQEVAELAERAVVVEEGRAVAEFTGDAITESTLLDRAHQFTGVTTDTVDAPNAPKEH</sequence>
<dbReference type="InterPro" id="IPR027417">
    <property type="entry name" value="P-loop_NTPase"/>
</dbReference>
<evidence type="ECO:0000256" key="2">
    <source>
        <dbReference type="ARBA" id="ARBA00022475"/>
    </source>
</evidence>
<comment type="caution">
    <text evidence="10">The sequence shown here is derived from an EMBL/GenBank/DDBJ whole genome shotgun (WGS) entry which is preliminary data.</text>
</comment>
<dbReference type="PROSITE" id="PS00211">
    <property type="entry name" value="ABC_TRANSPORTER_1"/>
    <property type="match status" value="1"/>
</dbReference>
<keyword evidence="5" id="KW-0547">Nucleotide-binding</keyword>
<feature type="domain" description="ABC transporter" evidence="9">
    <location>
        <begin position="3"/>
        <end position="239"/>
    </location>
</feature>
<protein>
    <submittedName>
        <fullName evidence="10">Ribose ABC transporter ATP-binding protein</fullName>
    </submittedName>
</protein>
<evidence type="ECO:0000256" key="7">
    <source>
        <dbReference type="ARBA" id="ARBA00022967"/>
    </source>
</evidence>
<dbReference type="GO" id="GO:0005524">
    <property type="term" value="F:ATP binding"/>
    <property type="evidence" value="ECO:0007669"/>
    <property type="project" value="UniProtKB-KW"/>
</dbReference>
<evidence type="ECO:0000256" key="3">
    <source>
        <dbReference type="ARBA" id="ARBA00022597"/>
    </source>
</evidence>
<dbReference type="SMART" id="SM00382">
    <property type="entry name" value="AAA"/>
    <property type="match status" value="2"/>
</dbReference>
<keyword evidence="8" id="KW-0472">Membrane</keyword>
<keyword evidence="7" id="KW-1278">Translocase</keyword>
<dbReference type="GO" id="GO:0016887">
    <property type="term" value="F:ATP hydrolysis activity"/>
    <property type="evidence" value="ECO:0007669"/>
    <property type="project" value="InterPro"/>
</dbReference>
<dbReference type="RefSeq" id="WP_285761867.1">
    <property type="nucleotide sequence ID" value="NZ_BSQG01000013.1"/>
</dbReference>
<dbReference type="InterPro" id="IPR003439">
    <property type="entry name" value="ABC_transporter-like_ATP-bd"/>
</dbReference>
<dbReference type="InterPro" id="IPR003593">
    <property type="entry name" value="AAA+_ATPase"/>
</dbReference>
<keyword evidence="6 10" id="KW-0067">ATP-binding</keyword>
<dbReference type="CDD" id="cd03215">
    <property type="entry name" value="ABC_Carb_Monos_II"/>
    <property type="match status" value="1"/>
</dbReference>
<dbReference type="CDD" id="cd03216">
    <property type="entry name" value="ABC_Carb_Monos_I"/>
    <property type="match status" value="1"/>
</dbReference>
<dbReference type="EMBL" id="BSQG01000013">
    <property type="protein sequence ID" value="GLU50337.1"/>
    <property type="molecule type" value="Genomic_DNA"/>
</dbReference>
<organism evidence="10 11">
    <name type="scientific">Nocardiopsis ansamitocini</name>
    <dbReference type="NCBI Taxonomy" id="1670832"/>
    <lineage>
        <taxon>Bacteria</taxon>
        <taxon>Bacillati</taxon>
        <taxon>Actinomycetota</taxon>
        <taxon>Actinomycetes</taxon>
        <taxon>Streptosporangiales</taxon>
        <taxon>Nocardiopsidaceae</taxon>
        <taxon>Nocardiopsis</taxon>
    </lineage>
</organism>
<dbReference type="AlphaFoldDB" id="A0A9W6PB67"/>
<dbReference type="SUPFAM" id="SSF52540">
    <property type="entry name" value="P-loop containing nucleoside triphosphate hydrolases"/>
    <property type="match status" value="2"/>
</dbReference>
<evidence type="ECO:0000313" key="10">
    <source>
        <dbReference type="EMBL" id="GLU50337.1"/>
    </source>
</evidence>
<keyword evidence="3" id="KW-0762">Sugar transport</keyword>
<proteinExistence type="predicted"/>
<keyword evidence="11" id="KW-1185">Reference proteome</keyword>
<evidence type="ECO:0000256" key="4">
    <source>
        <dbReference type="ARBA" id="ARBA00022737"/>
    </source>
</evidence>
<dbReference type="InterPro" id="IPR050107">
    <property type="entry name" value="ABC_carbohydrate_import_ATPase"/>
</dbReference>
<keyword evidence="2" id="KW-1003">Cell membrane</keyword>
<evidence type="ECO:0000256" key="1">
    <source>
        <dbReference type="ARBA" id="ARBA00022448"/>
    </source>
</evidence>
<dbReference type="PROSITE" id="PS50893">
    <property type="entry name" value="ABC_TRANSPORTER_2"/>
    <property type="match status" value="2"/>
</dbReference>
<reference evidence="10" key="1">
    <citation type="submission" date="2023-02" db="EMBL/GenBank/DDBJ databases">
        <title>Nocardiopsis ansamitocini NBRC 112285.</title>
        <authorList>
            <person name="Ichikawa N."/>
            <person name="Sato H."/>
            <person name="Tonouchi N."/>
        </authorList>
    </citation>
    <scope>NUCLEOTIDE SEQUENCE</scope>
    <source>
        <strain evidence="10">NBRC 112285</strain>
    </source>
</reference>
<evidence type="ECO:0000256" key="5">
    <source>
        <dbReference type="ARBA" id="ARBA00022741"/>
    </source>
</evidence>
<dbReference type="Pfam" id="PF00005">
    <property type="entry name" value="ABC_tran"/>
    <property type="match status" value="2"/>
</dbReference>
<dbReference type="PANTHER" id="PTHR43790:SF3">
    <property type="entry name" value="D-ALLOSE IMPORT ATP-BINDING PROTEIN ALSA-RELATED"/>
    <property type="match status" value="1"/>
</dbReference>
<dbReference type="Gene3D" id="3.40.50.300">
    <property type="entry name" value="P-loop containing nucleotide triphosphate hydrolases"/>
    <property type="match status" value="2"/>
</dbReference>
<name>A0A9W6PB67_9ACTN</name>
<evidence type="ECO:0000256" key="8">
    <source>
        <dbReference type="ARBA" id="ARBA00023136"/>
    </source>
</evidence>